<keyword evidence="5" id="KW-1185">Reference proteome</keyword>
<organism evidence="4 5">
    <name type="scientific">Macrosiphum euphorbiae</name>
    <name type="common">potato aphid</name>
    <dbReference type="NCBI Taxonomy" id="13131"/>
    <lineage>
        <taxon>Eukaryota</taxon>
        <taxon>Metazoa</taxon>
        <taxon>Ecdysozoa</taxon>
        <taxon>Arthropoda</taxon>
        <taxon>Hexapoda</taxon>
        <taxon>Insecta</taxon>
        <taxon>Pterygota</taxon>
        <taxon>Neoptera</taxon>
        <taxon>Paraneoptera</taxon>
        <taxon>Hemiptera</taxon>
        <taxon>Sternorrhyncha</taxon>
        <taxon>Aphidomorpha</taxon>
        <taxon>Aphidoidea</taxon>
        <taxon>Aphididae</taxon>
        <taxon>Macrosiphini</taxon>
        <taxon>Macrosiphum</taxon>
    </lineage>
</organism>
<evidence type="ECO:0008006" key="6">
    <source>
        <dbReference type="Google" id="ProtNLM"/>
    </source>
</evidence>
<dbReference type="InterPro" id="IPR036875">
    <property type="entry name" value="Znf_CCHC_sf"/>
</dbReference>
<dbReference type="GO" id="GO:0003676">
    <property type="term" value="F:nucleic acid binding"/>
    <property type="evidence" value="ECO:0007669"/>
    <property type="project" value="InterPro"/>
</dbReference>
<feature type="coiled-coil region" evidence="1">
    <location>
        <begin position="26"/>
        <end position="60"/>
    </location>
</feature>
<dbReference type="EMBL" id="CARXXK010000001">
    <property type="protein sequence ID" value="CAI6349669.1"/>
    <property type="molecule type" value="Genomic_DNA"/>
</dbReference>
<accession>A0AAV0XLB0</accession>
<comment type="caution">
    <text evidence="4">The sequence shown here is derived from an EMBL/GenBank/DDBJ whole genome shotgun (WGS) entry which is preliminary data.</text>
</comment>
<dbReference type="SUPFAM" id="SSF57756">
    <property type="entry name" value="Retrovirus zinc finger-like domains"/>
    <property type="match status" value="1"/>
</dbReference>
<dbReference type="EMBL" id="CARXXK010000005">
    <property type="protein sequence ID" value="CAI6368767.1"/>
    <property type="molecule type" value="Genomic_DNA"/>
</dbReference>
<evidence type="ECO:0000313" key="5">
    <source>
        <dbReference type="Proteomes" id="UP001160148"/>
    </source>
</evidence>
<gene>
    <name evidence="4" type="ORF">MEUPH1_LOCUS23090</name>
    <name evidence="2" type="ORF">MEUPH1_LOCUS6205</name>
    <name evidence="3" type="ORF">MEUPH1_LOCUS6775</name>
</gene>
<reference evidence="4 5" key="1">
    <citation type="submission" date="2023-01" db="EMBL/GenBank/DDBJ databases">
        <authorList>
            <person name="Whitehead M."/>
        </authorList>
    </citation>
    <scope>NUCLEOTIDE SEQUENCE [LARGE SCALE GENOMIC DNA]</scope>
</reference>
<evidence type="ECO:0000313" key="3">
    <source>
        <dbReference type="EMBL" id="CAI6350298.1"/>
    </source>
</evidence>
<sequence>MVEFMITGDTPKTSLDFETELIKSKLQQINTNKTTKENEIDKLRVELNNLKIMCGQLINNEQNKQHQSNIEQNNSLALKNKQEQNKFNNQQWHTQEPQTHNTSYNNTPYWNTNPTQYNQSYSPSNPMNNMSQINYSPYNYRDSNIQKKQCSICSKTNHSEDKCFFRNKPRPSVCQICNKFGHTANNCDLYINNSKN</sequence>
<protein>
    <recommendedName>
        <fullName evidence="6">CCHC-type domain-containing protein</fullName>
    </recommendedName>
</protein>
<evidence type="ECO:0000256" key="1">
    <source>
        <dbReference type="SAM" id="Coils"/>
    </source>
</evidence>
<dbReference type="EMBL" id="CARXXK010000001">
    <property type="protein sequence ID" value="CAI6350298.1"/>
    <property type="molecule type" value="Genomic_DNA"/>
</dbReference>
<dbReference type="Proteomes" id="UP001160148">
    <property type="component" value="Unassembled WGS sequence"/>
</dbReference>
<proteinExistence type="predicted"/>
<keyword evidence="1" id="KW-0175">Coiled coil</keyword>
<dbReference type="Gene3D" id="4.10.60.10">
    <property type="entry name" value="Zinc finger, CCHC-type"/>
    <property type="match status" value="1"/>
</dbReference>
<evidence type="ECO:0000313" key="4">
    <source>
        <dbReference type="EMBL" id="CAI6368767.1"/>
    </source>
</evidence>
<dbReference type="AlphaFoldDB" id="A0AAV0XLB0"/>
<name>A0AAV0XLB0_9HEMI</name>
<evidence type="ECO:0000313" key="2">
    <source>
        <dbReference type="EMBL" id="CAI6349669.1"/>
    </source>
</evidence>
<dbReference type="GO" id="GO:0008270">
    <property type="term" value="F:zinc ion binding"/>
    <property type="evidence" value="ECO:0007669"/>
    <property type="project" value="InterPro"/>
</dbReference>